<dbReference type="Proteomes" id="UP001341281">
    <property type="component" value="Chromosome 06"/>
</dbReference>
<evidence type="ECO:0000256" key="1">
    <source>
        <dbReference type="SAM" id="MobiDB-lite"/>
    </source>
</evidence>
<dbReference type="EMBL" id="CP144750">
    <property type="protein sequence ID" value="WVZ78488.1"/>
    <property type="molecule type" value="Genomic_DNA"/>
</dbReference>
<evidence type="ECO:0000313" key="2">
    <source>
        <dbReference type="EMBL" id="WVZ78488.1"/>
    </source>
</evidence>
<name>A0AAQ3TRV2_PASNO</name>
<sequence length="65" mass="6625">MAACPGSPDLAAGAERRPPTPRPGAAARRSARRAPQPPGRHHRPDAAGLAVERELAAAVAAQPCL</sequence>
<keyword evidence="3" id="KW-1185">Reference proteome</keyword>
<accession>A0AAQ3TRV2</accession>
<evidence type="ECO:0000313" key="3">
    <source>
        <dbReference type="Proteomes" id="UP001341281"/>
    </source>
</evidence>
<feature type="region of interest" description="Disordered" evidence="1">
    <location>
        <begin position="1"/>
        <end position="47"/>
    </location>
</feature>
<proteinExistence type="predicted"/>
<organism evidence="2 3">
    <name type="scientific">Paspalum notatum var. saurae</name>
    <dbReference type="NCBI Taxonomy" id="547442"/>
    <lineage>
        <taxon>Eukaryota</taxon>
        <taxon>Viridiplantae</taxon>
        <taxon>Streptophyta</taxon>
        <taxon>Embryophyta</taxon>
        <taxon>Tracheophyta</taxon>
        <taxon>Spermatophyta</taxon>
        <taxon>Magnoliopsida</taxon>
        <taxon>Liliopsida</taxon>
        <taxon>Poales</taxon>
        <taxon>Poaceae</taxon>
        <taxon>PACMAD clade</taxon>
        <taxon>Panicoideae</taxon>
        <taxon>Andropogonodae</taxon>
        <taxon>Paspaleae</taxon>
        <taxon>Paspalinae</taxon>
        <taxon>Paspalum</taxon>
    </lineage>
</organism>
<protein>
    <submittedName>
        <fullName evidence="2">Uncharacterized protein</fullName>
    </submittedName>
</protein>
<gene>
    <name evidence="2" type="ORF">U9M48_026192</name>
</gene>
<dbReference type="AlphaFoldDB" id="A0AAQ3TRV2"/>
<reference evidence="2 3" key="1">
    <citation type="submission" date="2024-02" db="EMBL/GenBank/DDBJ databases">
        <title>High-quality chromosome-scale genome assembly of Pensacola bahiagrass (Paspalum notatum Flugge var. saurae).</title>
        <authorList>
            <person name="Vega J.M."/>
            <person name="Podio M."/>
            <person name="Orjuela J."/>
            <person name="Siena L.A."/>
            <person name="Pessino S.C."/>
            <person name="Combes M.C."/>
            <person name="Mariac C."/>
            <person name="Albertini E."/>
            <person name="Pupilli F."/>
            <person name="Ortiz J.P.A."/>
            <person name="Leblanc O."/>
        </authorList>
    </citation>
    <scope>NUCLEOTIDE SEQUENCE [LARGE SCALE GENOMIC DNA]</scope>
    <source>
        <strain evidence="2">R1</strain>
        <tissue evidence="2">Leaf</tissue>
    </source>
</reference>